<keyword evidence="1" id="KW-0812">Transmembrane</keyword>
<dbReference type="EMBL" id="FN645524">
    <property type="protein sequence ID" value="CBI82757.1"/>
    <property type="molecule type" value="Genomic_DNA"/>
</dbReference>
<keyword evidence="1" id="KW-0472">Membrane</keyword>
<evidence type="ECO:0000256" key="1">
    <source>
        <dbReference type="SAM" id="Phobius"/>
    </source>
</evidence>
<organism evidence="2">
    <name type="scientific">Bartonella schoenbuchensis (strain DSM 13525 / NCTC 13165 / R1)</name>
    <dbReference type="NCBI Taxonomy" id="687861"/>
    <lineage>
        <taxon>Bacteria</taxon>
        <taxon>Pseudomonadati</taxon>
        <taxon>Pseudomonadota</taxon>
        <taxon>Alphaproteobacteria</taxon>
        <taxon>Hyphomicrobiales</taxon>
        <taxon>Bartonellaceae</taxon>
        <taxon>Bartonella</taxon>
    </lineage>
</organism>
<sequence length="178" mass="21350">MRKVEQMQKSGQLDMFKKIRTVVTYSIGFAVLQFLQIEKNTEFIQAVLMFSSLAILITMIFMAAFFNSKLASELYHNPKHQYEKTTDLNIVTDYLQKYLHNFLHIAVIALLLLIFPNNLKQEVVLPFFSWDSKWEFHFYWDVLLWYFFVIFVCTIYLKMYIFINIFVGLLRLNTVHFL</sequence>
<accession>E6YZ70</accession>
<evidence type="ECO:0000313" key="2">
    <source>
        <dbReference type="EMBL" id="CBI82158.1"/>
    </source>
</evidence>
<proteinExistence type="predicted"/>
<feature type="transmembrane region" description="Helical" evidence="1">
    <location>
        <begin position="136"/>
        <end position="157"/>
    </location>
</feature>
<feature type="transmembrane region" description="Helical" evidence="1">
    <location>
        <begin position="98"/>
        <end position="116"/>
    </location>
</feature>
<feature type="transmembrane region" description="Helical" evidence="1">
    <location>
        <begin position="21"/>
        <end position="37"/>
    </location>
</feature>
<feature type="transmembrane region" description="Helical" evidence="1">
    <location>
        <begin position="43"/>
        <end position="66"/>
    </location>
</feature>
<keyword evidence="1" id="KW-1133">Transmembrane helix</keyword>
<dbReference type="RefSeq" id="WP_078690057.1">
    <property type="nucleotide sequence ID" value="NZ_CP019789.1"/>
</dbReference>
<name>E6YZ70_BARSR</name>
<evidence type="ECO:0000313" key="3">
    <source>
        <dbReference type="EMBL" id="CBI82757.1"/>
    </source>
</evidence>
<dbReference type="EMBL" id="FN645509">
    <property type="protein sequence ID" value="CBI82158.1"/>
    <property type="molecule type" value="Genomic_DNA"/>
</dbReference>
<protein>
    <submittedName>
        <fullName evidence="2">Uncharacterized protein</fullName>
    </submittedName>
</protein>
<gene>
    <name evidence="2" type="ORF">B11C_40013</name>
    <name evidence="3" type="ORF">BARSC_190028</name>
</gene>
<dbReference type="AlphaFoldDB" id="E6YZ70"/>
<reference evidence="2" key="1">
    <citation type="journal article" date="2011" name="PLoS Genet.">
        <title>Parallel evolution of a type IV secretion system in radiating lineages of the host-restricted bacterial pathogen Bartonella.</title>
        <authorList>
            <person name="Engel P."/>
            <person name="Salzburger W."/>
            <person name="Liesch M."/>
            <person name="Chang C.C."/>
            <person name="Maruyama S."/>
            <person name="Lanz C."/>
            <person name="Calteau A."/>
            <person name="Lajus A."/>
            <person name="Medigue C."/>
            <person name="Schuster S.C."/>
            <person name="Dehio C."/>
        </authorList>
    </citation>
    <scope>NUCLEOTIDE SEQUENCE</scope>
    <source>
        <strain evidence="2">R1</strain>
    </source>
</reference>